<evidence type="ECO:0000256" key="1">
    <source>
        <dbReference type="SAM" id="MobiDB-lite"/>
    </source>
</evidence>
<sequence length="163" mass="17769">MGRPMCAIRVTATLFTRCVLLITVLVRAAFSNFVYLVRGCCPFGFGNHSGYPNVRATCSAVFLLLEPSLVSVLTCSMSSQGGCQRLQTSIGCCAPSKSRKLIGVGEQLILVPNRDRQRRTTNSPMSGAHRDRASRLALKSTSTRLASIDCPLRRLGKSSLHRH</sequence>
<proteinExistence type="predicted"/>
<name>A0AAV9GNW8_9PEZI</name>
<dbReference type="AlphaFoldDB" id="A0AAV9GNW8"/>
<evidence type="ECO:0000313" key="3">
    <source>
        <dbReference type="Proteomes" id="UP001321760"/>
    </source>
</evidence>
<evidence type="ECO:0000313" key="2">
    <source>
        <dbReference type="EMBL" id="KAK4450041.1"/>
    </source>
</evidence>
<dbReference type="Proteomes" id="UP001321760">
    <property type="component" value="Unassembled WGS sequence"/>
</dbReference>
<protein>
    <recommendedName>
        <fullName evidence="4">Secreted protein</fullName>
    </recommendedName>
</protein>
<gene>
    <name evidence="2" type="ORF">QBC34DRAFT_80583</name>
</gene>
<dbReference type="EMBL" id="MU865934">
    <property type="protein sequence ID" value="KAK4450041.1"/>
    <property type="molecule type" value="Genomic_DNA"/>
</dbReference>
<organism evidence="2 3">
    <name type="scientific">Podospora aff. communis PSN243</name>
    <dbReference type="NCBI Taxonomy" id="3040156"/>
    <lineage>
        <taxon>Eukaryota</taxon>
        <taxon>Fungi</taxon>
        <taxon>Dikarya</taxon>
        <taxon>Ascomycota</taxon>
        <taxon>Pezizomycotina</taxon>
        <taxon>Sordariomycetes</taxon>
        <taxon>Sordariomycetidae</taxon>
        <taxon>Sordariales</taxon>
        <taxon>Podosporaceae</taxon>
        <taxon>Podospora</taxon>
    </lineage>
</organism>
<reference evidence="2" key="1">
    <citation type="journal article" date="2023" name="Mol. Phylogenet. Evol.">
        <title>Genome-scale phylogeny and comparative genomics of the fungal order Sordariales.</title>
        <authorList>
            <person name="Hensen N."/>
            <person name="Bonometti L."/>
            <person name="Westerberg I."/>
            <person name="Brannstrom I.O."/>
            <person name="Guillou S."/>
            <person name="Cros-Aarteil S."/>
            <person name="Calhoun S."/>
            <person name="Haridas S."/>
            <person name="Kuo A."/>
            <person name="Mondo S."/>
            <person name="Pangilinan J."/>
            <person name="Riley R."/>
            <person name="LaButti K."/>
            <person name="Andreopoulos B."/>
            <person name="Lipzen A."/>
            <person name="Chen C."/>
            <person name="Yan M."/>
            <person name="Daum C."/>
            <person name="Ng V."/>
            <person name="Clum A."/>
            <person name="Steindorff A."/>
            <person name="Ohm R.A."/>
            <person name="Martin F."/>
            <person name="Silar P."/>
            <person name="Natvig D.O."/>
            <person name="Lalanne C."/>
            <person name="Gautier V."/>
            <person name="Ament-Velasquez S.L."/>
            <person name="Kruys A."/>
            <person name="Hutchinson M.I."/>
            <person name="Powell A.J."/>
            <person name="Barry K."/>
            <person name="Miller A.N."/>
            <person name="Grigoriev I.V."/>
            <person name="Debuchy R."/>
            <person name="Gladieux P."/>
            <person name="Hiltunen Thoren M."/>
            <person name="Johannesson H."/>
        </authorList>
    </citation>
    <scope>NUCLEOTIDE SEQUENCE</scope>
    <source>
        <strain evidence="2">PSN243</strain>
    </source>
</reference>
<keyword evidence="3" id="KW-1185">Reference proteome</keyword>
<evidence type="ECO:0008006" key="4">
    <source>
        <dbReference type="Google" id="ProtNLM"/>
    </source>
</evidence>
<reference evidence="2" key="2">
    <citation type="submission" date="2023-05" db="EMBL/GenBank/DDBJ databases">
        <authorList>
            <consortium name="Lawrence Berkeley National Laboratory"/>
            <person name="Steindorff A."/>
            <person name="Hensen N."/>
            <person name="Bonometti L."/>
            <person name="Westerberg I."/>
            <person name="Brannstrom I.O."/>
            <person name="Guillou S."/>
            <person name="Cros-Aarteil S."/>
            <person name="Calhoun S."/>
            <person name="Haridas S."/>
            <person name="Kuo A."/>
            <person name="Mondo S."/>
            <person name="Pangilinan J."/>
            <person name="Riley R."/>
            <person name="Labutti K."/>
            <person name="Andreopoulos B."/>
            <person name="Lipzen A."/>
            <person name="Chen C."/>
            <person name="Yanf M."/>
            <person name="Daum C."/>
            <person name="Ng V."/>
            <person name="Clum A."/>
            <person name="Ohm R."/>
            <person name="Martin F."/>
            <person name="Silar P."/>
            <person name="Natvig D."/>
            <person name="Lalanne C."/>
            <person name="Gautier V."/>
            <person name="Ament-Velasquez S.L."/>
            <person name="Kruys A."/>
            <person name="Hutchinson M.I."/>
            <person name="Powell A.J."/>
            <person name="Barry K."/>
            <person name="Miller A.N."/>
            <person name="Grigoriev I.V."/>
            <person name="Debuchy R."/>
            <person name="Gladieux P."/>
            <person name="Thoren M.H."/>
            <person name="Johannesson H."/>
        </authorList>
    </citation>
    <scope>NUCLEOTIDE SEQUENCE</scope>
    <source>
        <strain evidence="2">PSN243</strain>
    </source>
</reference>
<feature type="region of interest" description="Disordered" evidence="1">
    <location>
        <begin position="113"/>
        <end position="134"/>
    </location>
</feature>
<comment type="caution">
    <text evidence="2">The sequence shown here is derived from an EMBL/GenBank/DDBJ whole genome shotgun (WGS) entry which is preliminary data.</text>
</comment>
<accession>A0AAV9GNW8</accession>